<comment type="caution">
    <text evidence="1">The sequence shown here is derived from an EMBL/GenBank/DDBJ whole genome shotgun (WGS) entry which is preliminary data.</text>
</comment>
<dbReference type="Pfam" id="PF11136">
    <property type="entry name" value="DUF2889"/>
    <property type="match status" value="1"/>
</dbReference>
<organism evidence="1 2">
    <name type="scientific">Sphingomonas populi</name>
    <dbReference type="NCBI Taxonomy" id="2484750"/>
    <lineage>
        <taxon>Bacteria</taxon>
        <taxon>Pseudomonadati</taxon>
        <taxon>Pseudomonadota</taxon>
        <taxon>Alphaproteobacteria</taxon>
        <taxon>Sphingomonadales</taxon>
        <taxon>Sphingomonadaceae</taxon>
        <taxon>Sphingomonas</taxon>
    </lineage>
</organism>
<keyword evidence="2" id="KW-1185">Reference proteome</keyword>
<dbReference type="AlphaFoldDB" id="A0A4Q6Y364"/>
<evidence type="ECO:0000313" key="1">
    <source>
        <dbReference type="EMBL" id="RZF64702.1"/>
    </source>
</evidence>
<name>A0A4Q6Y364_9SPHN</name>
<protein>
    <submittedName>
        <fullName evidence="1">DUF2889 domain-containing protein</fullName>
    </submittedName>
</protein>
<gene>
    <name evidence="1" type="ORF">EWE75_09935</name>
</gene>
<evidence type="ECO:0000313" key="2">
    <source>
        <dbReference type="Proteomes" id="UP000292085"/>
    </source>
</evidence>
<dbReference type="EMBL" id="SGIS01000012">
    <property type="protein sequence ID" value="RZF64702.1"/>
    <property type="molecule type" value="Genomic_DNA"/>
</dbReference>
<dbReference type="Proteomes" id="UP000292085">
    <property type="component" value="Unassembled WGS sequence"/>
</dbReference>
<dbReference type="InterPro" id="IPR021312">
    <property type="entry name" value="DUF2889"/>
</dbReference>
<proteinExistence type="predicted"/>
<accession>A0A4Q6Y364</accession>
<sequence length="257" mass="28368">MAVHAWVLQRMRPKTLNYPVNPDYGSGACYRRVTIEATDGQVTAYLTDNFHEMRCVVHHDGETVTAIDGATIRIPTSVCPGAVGHLRTLMGVPIGTPAREFYRGALAASHCTHLLDLAVIALRHCGAPRDTIIYDATVPDETAGETTVELRRNGVQVHRWRVRDGRILSPSVLWDRTLEGGFAVWASDMFDADDFEAATILARTWLIAIGRRYRVADAAGQPASLNPQMFGRCYAYSMPNIKTAVFTGEPEKNVPPF</sequence>
<dbReference type="RefSeq" id="WP_130156952.1">
    <property type="nucleotide sequence ID" value="NZ_SGIS01000012.1"/>
</dbReference>
<reference evidence="1 2" key="1">
    <citation type="submission" date="2019-02" db="EMBL/GenBank/DDBJ databases">
        <authorList>
            <person name="Li Y."/>
        </authorList>
    </citation>
    <scope>NUCLEOTIDE SEQUENCE [LARGE SCALE GENOMIC DNA]</scope>
    <source>
        <strain evidence="1 2">3-7</strain>
    </source>
</reference>
<dbReference type="OrthoDB" id="7498222at2"/>